<reference evidence="5 6" key="1">
    <citation type="submission" date="2020-04" db="EMBL/GenBank/DDBJ databases">
        <title>Draft Genome Sequence of Streptomyces morookaense DSM 40503, an 8-azaguanine-producing strain.</title>
        <authorList>
            <person name="Qi J."/>
            <person name="Gao J.-M."/>
        </authorList>
    </citation>
    <scope>NUCLEOTIDE SEQUENCE [LARGE SCALE GENOMIC DNA]</scope>
    <source>
        <strain evidence="5 6">DSM 40503</strain>
    </source>
</reference>
<name>A0A7Y7B1P9_STRMO</name>
<dbReference type="SMART" id="SM00421">
    <property type="entry name" value="HTH_LUXR"/>
    <property type="match status" value="1"/>
</dbReference>
<evidence type="ECO:0000313" key="6">
    <source>
        <dbReference type="Proteomes" id="UP000587462"/>
    </source>
</evidence>
<dbReference type="InterPro" id="IPR041664">
    <property type="entry name" value="AAA_16"/>
</dbReference>
<dbReference type="InterPro" id="IPR036388">
    <property type="entry name" value="WH-like_DNA-bd_sf"/>
</dbReference>
<gene>
    <name evidence="5" type="ORF">HG542_06950</name>
</gene>
<dbReference type="GO" id="GO:0005524">
    <property type="term" value="F:ATP binding"/>
    <property type="evidence" value="ECO:0007669"/>
    <property type="project" value="UniProtKB-KW"/>
</dbReference>
<dbReference type="EMBL" id="JABBXF010000012">
    <property type="protein sequence ID" value="NVK77398.1"/>
    <property type="molecule type" value="Genomic_DNA"/>
</dbReference>
<dbReference type="CDD" id="cd06170">
    <property type="entry name" value="LuxR_C_like"/>
    <property type="match status" value="1"/>
</dbReference>
<evidence type="ECO:0000313" key="5">
    <source>
        <dbReference type="EMBL" id="NVK77398.1"/>
    </source>
</evidence>
<keyword evidence="1" id="KW-0547">Nucleotide-binding</keyword>
<dbReference type="GO" id="GO:0005737">
    <property type="term" value="C:cytoplasm"/>
    <property type="evidence" value="ECO:0007669"/>
    <property type="project" value="TreeGrafter"/>
</dbReference>
<dbReference type="Proteomes" id="UP000587462">
    <property type="component" value="Unassembled WGS sequence"/>
</dbReference>
<dbReference type="Pfam" id="PF13191">
    <property type="entry name" value="AAA_16"/>
    <property type="match status" value="1"/>
</dbReference>
<dbReference type="SUPFAM" id="SSF48452">
    <property type="entry name" value="TPR-like"/>
    <property type="match status" value="1"/>
</dbReference>
<sequence>MRRTTTAPPGNVPDGMSPLPGRRDEEDLLNSLLSALRRGRPALVGVHGPPGIGRSALLDRAAALAERAGVRTVAAQACREETDLPHGVAEQLHAALGTGRQPADLCRALLAAAREQPLLVVVDDVQWADTPSLRALQALARRLAGTSLMLLTARSDALPPGPDDRIEPCPLTDGHAVARHTLDLGPLAQDAVGEILARAWGTAVDPGFREAAAQAVEGNPAVLRSVVRRFGRHGWRPWVDHLPHLTDSAAEAVRERTLRTLAMLPEELLDVLRVVAAAGEDCSTGMIASLAEPRTTGAARALTLLSGTGLLTPGPRPAFREPKAAEAVLARLSTERREELHARAADWAHRWAVPDSGVARMLLGARVLGAAWAVDVLRREAARCRLAGKRAAAARLLQRALREPMPPPLRVRLLTELSAAVLLSEPEAADRHLRQALLVPADAGAGPFWVRAAELLVARGDVVAAQPLIAQCIGRTEPGSADRAALRALYWLAEQSQPEAAHELDRPPVDELPELPEQPAEAAAAAWRTALLGRDVTRARQLARAALGPEARQVVPPTLQVAACHALVLSGDFAEARAALDRVLVYAEHTDSRAVAGLALLVAGLTELRRERPEAATVALARAQEVMPPHCWHPLMTPGLVALMALRCLERGDRAAAERSLALARPTGAEGGLAWAYLLYTRGRVRLAGGQREEALADLLECGRLLLARRVTNPALLPWRSAAALAHGPAPDCPVAAGLLAEERRLALAWGAPGVVTESLLGTLTGGRLHHTHPDAGAPASWQYRQALVALGTAPFSGHRTIDSLLGSGATAARPAPAKPPAARVPGSPHGLTDAELRVAALAADGMANRAIAAELQVTLRTVELHLTKAYRKLGIRGRPQLATALDSPEHPLPMEHS</sequence>
<keyword evidence="6" id="KW-1185">Reference proteome</keyword>
<evidence type="ECO:0000256" key="3">
    <source>
        <dbReference type="SAM" id="MobiDB-lite"/>
    </source>
</evidence>
<protein>
    <submittedName>
        <fullName evidence="5">AAA family ATPase</fullName>
    </submittedName>
</protein>
<dbReference type="SUPFAM" id="SSF46894">
    <property type="entry name" value="C-terminal effector domain of the bipartite response regulators"/>
    <property type="match status" value="1"/>
</dbReference>
<dbReference type="SUPFAM" id="SSF52540">
    <property type="entry name" value="P-loop containing nucleoside triphosphate hydrolases"/>
    <property type="match status" value="1"/>
</dbReference>
<dbReference type="InterPro" id="IPR011990">
    <property type="entry name" value="TPR-like_helical_dom_sf"/>
</dbReference>
<dbReference type="PANTHER" id="PTHR16305:SF35">
    <property type="entry name" value="TRANSCRIPTIONAL ACTIVATOR DOMAIN"/>
    <property type="match status" value="1"/>
</dbReference>
<evidence type="ECO:0000259" key="4">
    <source>
        <dbReference type="PROSITE" id="PS50043"/>
    </source>
</evidence>
<keyword evidence="2" id="KW-0067">ATP-binding</keyword>
<dbReference type="Pfam" id="PF00196">
    <property type="entry name" value="GerE"/>
    <property type="match status" value="1"/>
</dbReference>
<evidence type="ECO:0000256" key="2">
    <source>
        <dbReference type="ARBA" id="ARBA00022840"/>
    </source>
</evidence>
<dbReference type="Gene3D" id="1.25.40.10">
    <property type="entry name" value="Tetratricopeptide repeat domain"/>
    <property type="match status" value="1"/>
</dbReference>
<dbReference type="Gene3D" id="1.10.10.10">
    <property type="entry name" value="Winged helix-like DNA-binding domain superfamily/Winged helix DNA-binding domain"/>
    <property type="match status" value="1"/>
</dbReference>
<dbReference type="PRINTS" id="PR00038">
    <property type="entry name" value="HTHLUXR"/>
</dbReference>
<dbReference type="Gene3D" id="3.40.50.300">
    <property type="entry name" value="P-loop containing nucleotide triphosphate hydrolases"/>
    <property type="match status" value="1"/>
</dbReference>
<dbReference type="InterPro" id="IPR016032">
    <property type="entry name" value="Sig_transdc_resp-reg_C-effctor"/>
</dbReference>
<feature type="domain" description="HTH luxR-type" evidence="4">
    <location>
        <begin position="825"/>
        <end position="890"/>
    </location>
</feature>
<dbReference type="GO" id="GO:0003677">
    <property type="term" value="F:DNA binding"/>
    <property type="evidence" value="ECO:0007669"/>
    <property type="project" value="InterPro"/>
</dbReference>
<dbReference type="GO" id="GO:0004016">
    <property type="term" value="F:adenylate cyclase activity"/>
    <property type="evidence" value="ECO:0007669"/>
    <property type="project" value="TreeGrafter"/>
</dbReference>
<dbReference type="InterPro" id="IPR027417">
    <property type="entry name" value="P-loop_NTPase"/>
</dbReference>
<comment type="caution">
    <text evidence="5">The sequence shown here is derived from an EMBL/GenBank/DDBJ whole genome shotgun (WGS) entry which is preliminary data.</text>
</comment>
<evidence type="ECO:0000256" key="1">
    <source>
        <dbReference type="ARBA" id="ARBA00022741"/>
    </source>
</evidence>
<dbReference type="RefSeq" id="WP_171079187.1">
    <property type="nucleotide sequence ID" value="NZ_BNBU01000003.1"/>
</dbReference>
<dbReference type="AlphaFoldDB" id="A0A7Y7B1P9"/>
<dbReference type="InterPro" id="IPR000792">
    <property type="entry name" value="Tscrpt_reg_LuxR_C"/>
</dbReference>
<accession>A0A7Y7B1P9</accession>
<proteinExistence type="predicted"/>
<organism evidence="5 6">
    <name type="scientific">Streptomyces morookaense</name>
    <name type="common">Streptoverticillium morookaense</name>
    <dbReference type="NCBI Taxonomy" id="1970"/>
    <lineage>
        <taxon>Bacteria</taxon>
        <taxon>Bacillati</taxon>
        <taxon>Actinomycetota</taxon>
        <taxon>Actinomycetes</taxon>
        <taxon>Kitasatosporales</taxon>
        <taxon>Streptomycetaceae</taxon>
        <taxon>Streptomyces</taxon>
    </lineage>
</organism>
<dbReference type="PROSITE" id="PS50043">
    <property type="entry name" value="HTH_LUXR_2"/>
    <property type="match status" value="1"/>
</dbReference>
<feature type="region of interest" description="Disordered" evidence="3">
    <location>
        <begin position="1"/>
        <end position="22"/>
    </location>
</feature>
<dbReference type="PANTHER" id="PTHR16305">
    <property type="entry name" value="TESTICULAR SOLUBLE ADENYLYL CYCLASE"/>
    <property type="match status" value="1"/>
</dbReference>
<dbReference type="GO" id="GO:0006355">
    <property type="term" value="P:regulation of DNA-templated transcription"/>
    <property type="evidence" value="ECO:0007669"/>
    <property type="project" value="InterPro"/>
</dbReference>